<feature type="domain" description="Ig-like" evidence="12">
    <location>
        <begin position="1618"/>
        <end position="1698"/>
    </location>
</feature>
<feature type="domain" description="Ig-like" evidence="12">
    <location>
        <begin position="377"/>
        <end position="470"/>
    </location>
</feature>
<dbReference type="Pfam" id="PF07679">
    <property type="entry name" value="I-set"/>
    <property type="match status" value="3"/>
</dbReference>
<feature type="compositionally biased region" description="Basic residues" evidence="10">
    <location>
        <begin position="1963"/>
        <end position="1975"/>
    </location>
</feature>
<dbReference type="GO" id="GO:0030424">
    <property type="term" value="C:axon"/>
    <property type="evidence" value="ECO:0007669"/>
    <property type="project" value="TreeGrafter"/>
</dbReference>
<feature type="domain" description="Ig-like" evidence="12">
    <location>
        <begin position="1135"/>
        <end position="1226"/>
    </location>
</feature>
<dbReference type="InterPro" id="IPR013151">
    <property type="entry name" value="Immunoglobulin_dom"/>
</dbReference>
<feature type="region of interest" description="Disordered" evidence="10">
    <location>
        <begin position="2087"/>
        <end position="2143"/>
    </location>
</feature>
<keyword evidence="4" id="KW-0677">Repeat</keyword>
<feature type="compositionally biased region" description="Polar residues" evidence="10">
    <location>
        <begin position="1976"/>
        <end position="1988"/>
    </location>
</feature>
<dbReference type="Pfam" id="PF00041">
    <property type="entry name" value="fn3"/>
    <property type="match status" value="5"/>
</dbReference>
<evidence type="ECO:0000256" key="5">
    <source>
        <dbReference type="ARBA" id="ARBA00022889"/>
    </source>
</evidence>
<dbReference type="Proteomes" id="UP000014500">
    <property type="component" value="Unassembled WGS sequence"/>
</dbReference>
<dbReference type="STRING" id="126957.T1IT69"/>
<organism evidence="14 15">
    <name type="scientific">Strigamia maritima</name>
    <name type="common">European centipede</name>
    <name type="synonym">Geophilus maritimus</name>
    <dbReference type="NCBI Taxonomy" id="126957"/>
    <lineage>
        <taxon>Eukaryota</taxon>
        <taxon>Metazoa</taxon>
        <taxon>Ecdysozoa</taxon>
        <taxon>Arthropoda</taxon>
        <taxon>Myriapoda</taxon>
        <taxon>Chilopoda</taxon>
        <taxon>Pleurostigmophora</taxon>
        <taxon>Geophilomorpha</taxon>
        <taxon>Linotaeniidae</taxon>
        <taxon>Strigamia</taxon>
    </lineage>
</organism>
<dbReference type="SUPFAM" id="SSF48726">
    <property type="entry name" value="Immunoglobulin"/>
    <property type="match status" value="14"/>
</dbReference>
<dbReference type="InterPro" id="IPR003598">
    <property type="entry name" value="Ig_sub2"/>
</dbReference>
<keyword evidence="7 11" id="KW-0472">Membrane</keyword>
<dbReference type="PANTHER" id="PTHR10075">
    <property type="entry name" value="BASIGIN RELATED"/>
    <property type="match status" value="1"/>
</dbReference>
<evidence type="ECO:0000313" key="15">
    <source>
        <dbReference type="Proteomes" id="UP000014500"/>
    </source>
</evidence>
<evidence type="ECO:0000256" key="6">
    <source>
        <dbReference type="ARBA" id="ARBA00022989"/>
    </source>
</evidence>
<dbReference type="InterPro" id="IPR036116">
    <property type="entry name" value="FN3_sf"/>
</dbReference>
<evidence type="ECO:0000256" key="7">
    <source>
        <dbReference type="ARBA" id="ARBA00023136"/>
    </source>
</evidence>
<feature type="domain" description="Ig-like" evidence="12">
    <location>
        <begin position="1039"/>
        <end position="1130"/>
    </location>
</feature>
<dbReference type="InterPro" id="IPR003961">
    <property type="entry name" value="FN3_dom"/>
</dbReference>
<dbReference type="GO" id="GO:0098632">
    <property type="term" value="F:cell-cell adhesion mediator activity"/>
    <property type="evidence" value="ECO:0007669"/>
    <property type="project" value="TreeGrafter"/>
</dbReference>
<dbReference type="FunFam" id="2.60.40.10:FF:000017">
    <property type="entry name" value="Down syndrome cell adhesion molecule b"/>
    <property type="match status" value="1"/>
</dbReference>
<feature type="domain" description="Fibronectin type-III" evidence="13">
    <location>
        <begin position="1331"/>
        <end position="1431"/>
    </location>
</feature>
<reference evidence="15" key="1">
    <citation type="submission" date="2011-05" db="EMBL/GenBank/DDBJ databases">
        <authorList>
            <person name="Richards S.R."/>
            <person name="Qu J."/>
            <person name="Jiang H."/>
            <person name="Jhangiani S.N."/>
            <person name="Agravi P."/>
            <person name="Goodspeed R."/>
            <person name="Gross S."/>
            <person name="Mandapat C."/>
            <person name="Jackson L."/>
            <person name="Mathew T."/>
            <person name="Pu L."/>
            <person name="Thornton R."/>
            <person name="Saada N."/>
            <person name="Wilczek-Boney K.B."/>
            <person name="Lee S."/>
            <person name="Kovar C."/>
            <person name="Wu Y."/>
            <person name="Scherer S.E."/>
            <person name="Worley K.C."/>
            <person name="Muzny D.M."/>
            <person name="Gibbs R."/>
        </authorList>
    </citation>
    <scope>NUCLEOTIDE SEQUENCE</scope>
    <source>
        <strain evidence="15">Brora</strain>
    </source>
</reference>
<dbReference type="FunFam" id="2.60.40.10:FF:000093">
    <property type="entry name" value="Down syndrome cell adhesion molecule, isoform B"/>
    <property type="match status" value="1"/>
</dbReference>
<keyword evidence="2 11" id="KW-0812">Transmembrane</keyword>
<reference evidence="14" key="2">
    <citation type="submission" date="2015-02" db="UniProtKB">
        <authorList>
            <consortium name="EnsemblMetazoa"/>
        </authorList>
    </citation>
    <scope>IDENTIFICATION</scope>
</reference>
<dbReference type="SMART" id="SM00408">
    <property type="entry name" value="IGc2"/>
    <property type="match status" value="13"/>
</dbReference>
<dbReference type="Gene3D" id="2.60.40.10">
    <property type="entry name" value="Immunoglobulins"/>
    <property type="match status" value="20"/>
</dbReference>
<feature type="domain" description="Ig-like" evidence="12">
    <location>
        <begin position="295"/>
        <end position="371"/>
    </location>
</feature>
<evidence type="ECO:0000256" key="2">
    <source>
        <dbReference type="ARBA" id="ARBA00022692"/>
    </source>
</evidence>
<dbReference type="EMBL" id="JH431465">
    <property type="status" value="NOT_ANNOTATED_CDS"/>
    <property type="molecule type" value="Genomic_DNA"/>
</dbReference>
<feature type="domain" description="Ig-like" evidence="12">
    <location>
        <begin position="943"/>
        <end position="1034"/>
    </location>
</feature>
<keyword evidence="6 11" id="KW-1133">Transmembrane helix</keyword>
<feature type="compositionally biased region" description="Polar residues" evidence="10">
    <location>
        <begin position="2089"/>
        <end position="2105"/>
    </location>
</feature>
<feature type="domain" description="Fibronectin type-III" evidence="13">
    <location>
        <begin position="1700"/>
        <end position="1793"/>
    </location>
</feature>
<keyword evidence="15" id="KW-1185">Reference proteome</keyword>
<name>T1IT69_STRMM</name>
<dbReference type="FunFam" id="2.60.40.10:FF:000028">
    <property type="entry name" value="Neuronal cell adhesion molecule"/>
    <property type="match status" value="1"/>
</dbReference>
<dbReference type="PhylomeDB" id="T1IT69"/>
<feature type="domain" description="Ig-like" evidence="12">
    <location>
        <begin position="661"/>
        <end position="753"/>
    </location>
</feature>
<feature type="compositionally biased region" description="Pro residues" evidence="10">
    <location>
        <begin position="2113"/>
        <end position="2122"/>
    </location>
</feature>
<evidence type="ECO:0000256" key="3">
    <source>
        <dbReference type="ARBA" id="ARBA00022729"/>
    </source>
</evidence>
<proteinExistence type="predicted"/>
<dbReference type="FunFam" id="2.60.40.10:FF:000104">
    <property type="entry name" value="Down syndrome cell adhesion molecule b"/>
    <property type="match status" value="1"/>
</dbReference>
<dbReference type="InterPro" id="IPR007110">
    <property type="entry name" value="Ig-like_dom"/>
</dbReference>
<evidence type="ECO:0000256" key="4">
    <source>
        <dbReference type="ARBA" id="ARBA00022737"/>
    </source>
</evidence>
<evidence type="ECO:0000259" key="12">
    <source>
        <dbReference type="PROSITE" id="PS50835"/>
    </source>
</evidence>
<evidence type="ECO:0000259" key="13">
    <source>
        <dbReference type="PROSITE" id="PS50853"/>
    </source>
</evidence>
<feature type="domain" description="Ig-like" evidence="12">
    <location>
        <begin position="565"/>
        <end position="656"/>
    </location>
</feature>
<protein>
    <recommendedName>
        <fullName evidence="16">Down syndrome cell adhesion molecule-like protein Dscam2</fullName>
    </recommendedName>
</protein>
<dbReference type="InterPro" id="IPR013098">
    <property type="entry name" value="Ig_I-set"/>
</dbReference>
<feature type="transmembrane region" description="Helical" evidence="11">
    <location>
        <begin position="1934"/>
        <end position="1956"/>
    </location>
</feature>
<keyword evidence="9" id="KW-0393">Immunoglobulin domain</keyword>
<feature type="domain" description="Ig-like" evidence="12">
    <location>
        <begin position="204"/>
        <end position="291"/>
    </location>
</feature>
<dbReference type="eggNOG" id="KOG3510">
    <property type="taxonomic scope" value="Eukaryota"/>
</dbReference>
<feature type="domain" description="Fibronectin type-III" evidence="13">
    <location>
        <begin position="1235"/>
        <end position="1326"/>
    </location>
</feature>
<dbReference type="Pfam" id="PF25059">
    <property type="entry name" value="FN3_DSCAM-DSCAML_C"/>
    <property type="match status" value="1"/>
</dbReference>
<dbReference type="CDD" id="cd00063">
    <property type="entry name" value="FN3"/>
    <property type="match status" value="6"/>
</dbReference>
<evidence type="ECO:0000256" key="1">
    <source>
        <dbReference type="ARBA" id="ARBA00004479"/>
    </source>
</evidence>
<dbReference type="GO" id="GO:0007411">
    <property type="term" value="P:axon guidance"/>
    <property type="evidence" value="ECO:0007669"/>
    <property type="project" value="TreeGrafter"/>
</dbReference>
<dbReference type="EnsemblMetazoa" id="SMAR004313-RA">
    <property type="protein sequence ID" value="SMAR004313-PA"/>
    <property type="gene ID" value="SMAR004313"/>
</dbReference>
<evidence type="ECO:0000256" key="9">
    <source>
        <dbReference type="ARBA" id="ARBA00023319"/>
    </source>
</evidence>
<feature type="region of interest" description="Disordered" evidence="10">
    <location>
        <begin position="1963"/>
        <end position="1988"/>
    </location>
</feature>
<feature type="domain" description="Ig-like" evidence="12">
    <location>
        <begin position="99"/>
        <end position="187"/>
    </location>
</feature>
<feature type="domain" description="Fibronectin type-III" evidence="13">
    <location>
        <begin position="1794"/>
        <end position="1891"/>
    </location>
</feature>
<dbReference type="Pfam" id="PF13927">
    <property type="entry name" value="Ig_3"/>
    <property type="match status" value="7"/>
</dbReference>
<evidence type="ECO:0000256" key="11">
    <source>
        <dbReference type="SAM" id="Phobius"/>
    </source>
</evidence>
<dbReference type="InterPro" id="IPR013783">
    <property type="entry name" value="Ig-like_fold"/>
</dbReference>
<comment type="subcellular location">
    <subcellularLocation>
        <location evidence="1">Membrane</location>
        <topology evidence="1">Single-pass type I membrane protein</topology>
    </subcellularLocation>
</comment>
<dbReference type="SMART" id="SM00060">
    <property type="entry name" value="FN3"/>
    <property type="match status" value="6"/>
</dbReference>
<dbReference type="SMART" id="SM00409">
    <property type="entry name" value="IG"/>
    <property type="match status" value="14"/>
</dbReference>
<feature type="domain" description="Ig-like" evidence="12">
    <location>
        <begin position="847"/>
        <end position="938"/>
    </location>
</feature>
<dbReference type="PROSITE" id="PS50853">
    <property type="entry name" value="FN3"/>
    <property type="match status" value="6"/>
</dbReference>
<dbReference type="FunFam" id="2.60.40.10:FF:000032">
    <property type="entry name" value="palladin isoform X1"/>
    <property type="match status" value="1"/>
</dbReference>
<dbReference type="GO" id="GO:0007156">
    <property type="term" value="P:homophilic cell adhesion via plasma membrane adhesion molecules"/>
    <property type="evidence" value="ECO:0007669"/>
    <property type="project" value="TreeGrafter"/>
</dbReference>
<feature type="domain" description="Fibronectin type-III" evidence="13">
    <location>
        <begin position="1436"/>
        <end position="1533"/>
    </location>
</feature>
<dbReference type="PROSITE" id="PS50835">
    <property type="entry name" value="IG_LIKE"/>
    <property type="match status" value="14"/>
</dbReference>
<dbReference type="InterPro" id="IPR056754">
    <property type="entry name" value="DSCAM/DSCAML_C"/>
</dbReference>
<feature type="domain" description="Ig-like" evidence="12">
    <location>
        <begin position="4"/>
        <end position="91"/>
    </location>
</feature>
<dbReference type="InterPro" id="IPR003599">
    <property type="entry name" value="Ig_sub"/>
</dbReference>
<evidence type="ECO:0000256" key="10">
    <source>
        <dbReference type="SAM" id="MobiDB-lite"/>
    </source>
</evidence>
<dbReference type="InterPro" id="IPR036179">
    <property type="entry name" value="Ig-like_dom_sf"/>
</dbReference>
<keyword evidence="8" id="KW-1015">Disulfide bond</keyword>
<feature type="domain" description="Ig-like" evidence="12">
    <location>
        <begin position="475"/>
        <end position="560"/>
    </location>
</feature>
<dbReference type="GO" id="GO:0005886">
    <property type="term" value="C:plasma membrane"/>
    <property type="evidence" value="ECO:0007669"/>
    <property type="project" value="TreeGrafter"/>
</dbReference>
<dbReference type="Pfam" id="PF00047">
    <property type="entry name" value="ig"/>
    <property type="match status" value="2"/>
</dbReference>
<dbReference type="FunFam" id="2.60.40.10:FF:000333">
    <property type="entry name" value="Down syndrome cell adhesion molecule"/>
    <property type="match status" value="5"/>
</dbReference>
<dbReference type="GO" id="GO:0070593">
    <property type="term" value="P:dendrite self-avoidance"/>
    <property type="evidence" value="ECO:0007669"/>
    <property type="project" value="TreeGrafter"/>
</dbReference>
<feature type="domain" description="Ig-like" evidence="12">
    <location>
        <begin position="758"/>
        <end position="844"/>
    </location>
</feature>
<dbReference type="SUPFAM" id="SSF49265">
    <property type="entry name" value="Fibronectin type III"/>
    <property type="match status" value="3"/>
</dbReference>
<evidence type="ECO:0000313" key="14">
    <source>
        <dbReference type="EnsemblMetazoa" id="SMAR004313-PA"/>
    </source>
</evidence>
<evidence type="ECO:0000256" key="8">
    <source>
        <dbReference type="ARBA" id="ARBA00023157"/>
    </source>
</evidence>
<keyword evidence="3" id="KW-0732">Signal</keyword>
<keyword evidence="5" id="KW-0130">Cell adhesion</keyword>
<evidence type="ECO:0008006" key="16">
    <source>
        <dbReference type="Google" id="ProtNLM"/>
    </source>
</evidence>
<feature type="domain" description="Fibronectin type-III" evidence="13">
    <location>
        <begin position="1537"/>
        <end position="1633"/>
    </location>
</feature>
<accession>T1IT69</accession>
<sequence>MTEPPFNIEFSNNTGSTIACSASGQPSPTVHWILPDGNRVTTIPGLRHLENGGELIFRPFQAENYRQDVHTMSYRCVASNSAGTIVSRDVNIRAVMTQPYEAHVYDAYPLKGNTAILKCHLPPFIGSHVIVSAWIKNNAVKIDSTTNDNKYSIFSDELFVSNVDENDAASSFRCETTNTLTKETKLSSTAGKLFVSDPKSPVAPRIIDSIVSVSANAISDVILPCIVQGFPVPELEWFVKTNNEQSVPVVFGDRIFKSENSIKIKQIQTNGIYVCEAKNSIGKDKKEINVTVRVPLSVRIEPNQLKLDVNKVVNLKCIIEGNPVKSIDWFRNGQSFHFNNLSNSIRIEESGMYQCFAKNENSMVHDTAQVIAGDKLPEIISSFEEKIMEPGNNLKLECEAIANPRPSAKWFIDGNEIDQTNRISIKNNNKNINLARSVLEIPNIKSEDGGVYTCQFVNVKGVTKHSNRINVVGTPGIRPMKKVQGIAGRSVQINCPYYGYPIKQIKWMKDFQSLPTDPRQFLHDNGSLWITEMLRGVDDGVYTCVVKNENTEATQDVEIVVMISPKIMPFHFQEDLLREGMRARLQCVVSEGDTPLKIQWLKDNINLPSNLAITVRNLDEFSSILTISNINPKHNGNYTCQASNSAATSTHTAKLNVNASPKIIPFAFLDDQFYKGMRAQVTCSVSQGDLPLRFQWSKYNEQLPSSALGVVIRQYDPFTSSLSIENVAAEHSGNYTCFVSNRAANVSHTAQLSVHVAPKIIPFSFQHSMAEGTQARVLCGLGEGDAPVIFSWLKNGLPISQKDIVIIRTPDNFSSILSVPKVHQSHSGNYTCVATNHAATAEFTTAPKIIPFSFQEDNLIEGVFARVSCVVYQGDLPISISWLKDETPIHNVNGITIRNIDEFSSILTIDSIQQRHSGNYTCVAENSAATISSTASLIVHVPPKIVPFTFQDEHLLEGMLVRVSCVVSRGDLPLSITWLKDGQSISKSKSITLHDFDDYSSILSIDPVTAKHNGNYTCIATNAAASVTYSSPLSVNVPPKWIQSPNDTSVVIGADLQLPCATEGFPKPIVTWTKSEGRTKERRVLINTENQIITENGTLHIFVVKKEDKGFYFCEAKNGIGRLGGTVKVTIRTPPQVLMKVQNITSHKGEDINLQCETTGDTPIQFIWKLDKKILTDSPNKYALQNFTENKVSTSKLTILNTNHKDSNAYQCIATNEYGEDEAVFHLYVKDVPIAPTNLKVLESVNRTMTITWSLQEGAVSQYIIQYKHINENWKESKRRPVPGKINTAKISHLLPSQKYEVRVLAENEVGLSDPSNTIEAVIAEEAPGAAPSDISVIAIDTNTLKVSWKSPSRAYWNGIIRGYYIGHKVSDSGEPYIFRLIEVPEDYTDTLSLTVTDLLKYSQYSVVIQAFNDGGKGPLSKEIIAVTSESVPTKAPADIRCSVLTSQSVHITWQSPPSLAIHGVLQGYKVLFKPINQLPTRNANSGIKTTTINKMTLNKLLKYANYSFQVLAFTKKGDGIKSDPIYCRTLEDIPGPVAAIKVLPASQKSVLVAWKYPENPNGAISKYTIYFKNDDDNEVVNQHTVNGNTTFHEITSLNHDANYEFWVTAATTMGEGPRIAAFNSAIVTTEDKDIKLACPAIGIPEPKKNGLFSNRLVMLSDGALLIKDSRRHESDNYTCHVENERGDDLVTYSVLVQSVPNPLVIDISLTTTSSIDILWKIKRDSGAPITGFKLVYKTDQQPWKTLELDSNIESYRLDNLNCGTKYQLYMIAVNEIGEGKASLILTASTKGGVPLSPSKQNLIDEGSTFVNLNLNSWQIDNCPIKYFVLEYKSKVENQWQLYSDDVENDKRKILLSDLKPATWYNLRMIAHSNAGTAVAEYLFATLTSDGGILYLFYPRFTYHIIIFTGTISPNTVPDNIPNSPIALLLDLKFIVIFSTVIIALLIIIFTLLCYCSKTNKKSRKHNKSSQHKRSTLQSDGTLTYNGSIMSDGRSGTINSDELTPYATARLTDFVDGKPMMYPRPGSKMTSNEMISFRNQMPTAPPMSDSYNSNSLPFYSQIHKKGNQGPLTPNRSILKSVAMSIPSVPLNQQPPEFSSQRMLQTDNERNGLLPPPPPPPMPESKNKVAKNYDAPWDLKRTAN</sequence>
<dbReference type="HOGENOM" id="CLU_001038_4_0_1"/>
<dbReference type="PANTHER" id="PTHR10075:SF100">
    <property type="entry name" value="FASCICLIN-2"/>
    <property type="match status" value="1"/>
</dbReference>